<keyword evidence="1" id="KW-0472">Membrane</keyword>
<reference evidence="2" key="1">
    <citation type="submission" date="2023-03" db="EMBL/GenBank/DDBJ databases">
        <title>Massive genome expansion in bonnet fungi (Mycena s.s.) driven by repeated elements and novel gene families across ecological guilds.</title>
        <authorList>
            <consortium name="Lawrence Berkeley National Laboratory"/>
            <person name="Harder C.B."/>
            <person name="Miyauchi S."/>
            <person name="Viragh M."/>
            <person name="Kuo A."/>
            <person name="Thoen E."/>
            <person name="Andreopoulos B."/>
            <person name="Lu D."/>
            <person name="Skrede I."/>
            <person name="Drula E."/>
            <person name="Henrissat B."/>
            <person name="Morin E."/>
            <person name="Kohler A."/>
            <person name="Barry K."/>
            <person name="LaButti K."/>
            <person name="Morin E."/>
            <person name="Salamov A."/>
            <person name="Lipzen A."/>
            <person name="Mereny Z."/>
            <person name="Hegedus B."/>
            <person name="Baldrian P."/>
            <person name="Stursova M."/>
            <person name="Weitz H."/>
            <person name="Taylor A."/>
            <person name="Grigoriev I.V."/>
            <person name="Nagy L.G."/>
            <person name="Martin F."/>
            <person name="Kauserud H."/>
        </authorList>
    </citation>
    <scope>NUCLEOTIDE SEQUENCE</scope>
    <source>
        <strain evidence="2">9144</strain>
    </source>
</reference>
<dbReference type="InterPro" id="IPR036396">
    <property type="entry name" value="Cyt_P450_sf"/>
</dbReference>
<dbReference type="GO" id="GO:0020037">
    <property type="term" value="F:heme binding"/>
    <property type="evidence" value="ECO:0007669"/>
    <property type="project" value="InterPro"/>
</dbReference>
<gene>
    <name evidence="2" type="ORF">GGX14DRAFT_671377</name>
</gene>
<evidence type="ECO:0000313" key="2">
    <source>
        <dbReference type="EMBL" id="KAJ7196951.1"/>
    </source>
</evidence>
<keyword evidence="1" id="KW-1133">Transmembrane helix</keyword>
<dbReference type="AlphaFoldDB" id="A0AAD6UXM1"/>
<dbReference type="Proteomes" id="UP001219525">
    <property type="component" value="Unassembled WGS sequence"/>
</dbReference>
<accession>A0AAD6UXM1</accession>
<evidence type="ECO:0000313" key="3">
    <source>
        <dbReference type="Proteomes" id="UP001219525"/>
    </source>
</evidence>
<feature type="transmembrane region" description="Helical" evidence="1">
    <location>
        <begin position="6"/>
        <end position="31"/>
    </location>
</feature>
<keyword evidence="3" id="KW-1185">Reference proteome</keyword>
<dbReference type="Gene3D" id="1.10.630.10">
    <property type="entry name" value="Cytochrome P450"/>
    <property type="match status" value="1"/>
</dbReference>
<proteinExistence type="predicted"/>
<evidence type="ECO:0008006" key="4">
    <source>
        <dbReference type="Google" id="ProtNLM"/>
    </source>
</evidence>
<dbReference type="GO" id="GO:0005506">
    <property type="term" value="F:iron ion binding"/>
    <property type="evidence" value="ECO:0007669"/>
    <property type="project" value="InterPro"/>
</dbReference>
<name>A0AAD6UXM1_9AGAR</name>
<protein>
    <recommendedName>
        <fullName evidence="4">Cytochrome P450</fullName>
    </recommendedName>
</protein>
<sequence>MDSLPVTSLIVLASLWPVYTIVLLLLVWPSVVGYRALRRKLNTTALHGPSSYPVDIAACAAKYGPVFEVLAGLLSKTIMLCDPTAIAHFYAHAPAVYRAPDSMRLSTKNLVGRGLAWADGELHAHFRRVLSPMFSNSAVEGYSTIFFSMANKVQHMWSAALESRPHGMIVDFQHWCAPHFLSSIVSHLLLERYIGRTVSLDSVGLGAAVFGHDFGSLSGN</sequence>
<comment type="caution">
    <text evidence="2">The sequence shown here is derived from an EMBL/GenBank/DDBJ whole genome shotgun (WGS) entry which is preliminary data.</text>
</comment>
<dbReference type="EMBL" id="JARJCW010000080">
    <property type="protein sequence ID" value="KAJ7196951.1"/>
    <property type="molecule type" value="Genomic_DNA"/>
</dbReference>
<dbReference type="SUPFAM" id="SSF48264">
    <property type="entry name" value="Cytochrome P450"/>
    <property type="match status" value="1"/>
</dbReference>
<dbReference type="GO" id="GO:0016705">
    <property type="term" value="F:oxidoreductase activity, acting on paired donors, with incorporation or reduction of molecular oxygen"/>
    <property type="evidence" value="ECO:0007669"/>
    <property type="project" value="InterPro"/>
</dbReference>
<keyword evidence="1" id="KW-0812">Transmembrane</keyword>
<organism evidence="2 3">
    <name type="scientific">Mycena pura</name>
    <dbReference type="NCBI Taxonomy" id="153505"/>
    <lineage>
        <taxon>Eukaryota</taxon>
        <taxon>Fungi</taxon>
        <taxon>Dikarya</taxon>
        <taxon>Basidiomycota</taxon>
        <taxon>Agaricomycotina</taxon>
        <taxon>Agaricomycetes</taxon>
        <taxon>Agaricomycetidae</taxon>
        <taxon>Agaricales</taxon>
        <taxon>Marasmiineae</taxon>
        <taxon>Mycenaceae</taxon>
        <taxon>Mycena</taxon>
    </lineage>
</organism>
<evidence type="ECO:0000256" key="1">
    <source>
        <dbReference type="SAM" id="Phobius"/>
    </source>
</evidence>
<dbReference type="GO" id="GO:0004497">
    <property type="term" value="F:monooxygenase activity"/>
    <property type="evidence" value="ECO:0007669"/>
    <property type="project" value="InterPro"/>
</dbReference>